<protein>
    <submittedName>
        <fullName evidence="1">Uncharacterized protein</fullName>
    </submittedName>
</protein>
<accession>A0A125Q9K0</accession>
<dbReference type="Gene3D" id="2.40.50.90">
    <property type="match status" value="1"/>
</dbReference>
<dbReference type="AlphaFoldDB" id="A0A125Q9K0"/>
<dbReference type="OrthoDB" id="9805504at2"/>
<proteinExistence type="predicted"/>
<reference evidence="1 2" key="1">
    <citation type="submission" date="2015-11" db="EMBL/GenBank/DDBJ databases">
        <title>Draft Genome Sequence of the Strain BR 10303 (Bradyrhizobium sp.) isolated from nodules of Centrolobium paraense.</title>
        <authorList>
            <person name="Zelli J.E."/>
            <person name="Simoes-Araujo J.L."/>
            <person name="Barauna A.C."/>
            <person name="Silva K."/>
        </authorList>
    </citation>
    <scope>NUCLEOTIDE SEQUENCE [LARGE SCALE GENOMIC DNA]</scope>
    <source>
        <strain evidence="1 2">BR 10303</strain>
    </source>
</reference>
<dbReference type="SUPFAM" id="SSF50199">
    <property type="entry name" value="Staphylococcal nuclease"/>
    <property type="match status" value="1"/>
</dbReference>
<keyword evidence="2" id="KW-1185">Reference proteome</keyword>
<comment type="caution">
    <text evidence="1">The sequence shown here is derived from an EMBL/GenBank/DDBJ whole genome shotgun (WGS) entry which is preliminary data.</text>
</comment>
<name>A0A125Q9K0_9BRAD</name>
<dbReference type="EMBL" id="LNCU01000041">
    <property type="protein sequence ID" value="KWV57617.1"/>
    <property type="molecule type" value="Genomic_DNA"/>
</dbReference>
<evidence type="ECO:0000313" key="2">
    <source>
        <dbReference type="Proteomes" id="UP000057737"/>
    </source>
</evidence>
<evidence type="ECO:0000313" key="1">
    <source>
        <dbReference type="EMBL" id="KWV57617.1"/>
    </source>
</evidence>
<dbReference type="RefSeq" id="WP_066505185.1">
    <property type="nucleotide sequence ID" value="NZ_LNCU01000041.1"/>
</dbReference>
<organism evidence="1 2">
    <name type="scientific">Bradyrhizobium macuxiense</name>
    <dbReference type="NCBI Taxonomy" id="1755647"/>
    <lineage>
        <taxon>Bacteria</taxon>
        <taxon>Pseudomonadati</taxon>
        <taxon>Pseudomonadota</taxon>
        <taxon>Alphaproteobacteria</taxon>
        <taxon>Hyphomicrobiales</taxon>
        <taxon>Nitrobacteraceae</taxon>
        <taxon>Bradyrhizobium</taxon>
    </lineage>
</organism>
<dbReference type="InterPro" id="IPR035437">
    <property type="entry name" value="SNase_OB-fold_sf"/>
</dbReference>
<dbReference type="Proteomes" id="UP000057737">
    <property type="component" value="Unassembled WGS sequence"/>
</dbReference>
<sequence length="62" mass="7067">MQSCTDADGKPWSCGICATRELRNCIRGREVTCEEKALDRYKRMLAICELPDGSDINAWMVR</sequence>
<gene>
    <name evidence="1" type="ORF">AS156_38550</name>
</gene>